<name>A0A9E9C6E3_9CYAN</name>
<keyword evidence="6" id="KW-0843">Virulence</keyword>
<evidence type="ECO:0000256" key="7">
    <source>
        <dbReference type="ARBA" id="ARBA00023136"/>
    </source>
</evidence>
<evidence type="ECO:0000256" key="2">
    <source>
        <dbReference type="ARBA" id="ARBA00004613"/>
    </source>
</evidence>
<dbReference type="PRINTS" id="PR00313">
    <property type="entry name" value="CABNDNGRPT"/>
</dbReference>
<keyword evidence="5" id="KW-0677">Repeat</keyword>
<dbReference type="GO" id="GO:0005576">
    <property type="term" value="C:extracellular region"/>
    <property type="evidence" value="ECO:0007669"/>
    <property type="project" value="UniProtKB-SubCell"/>
</dbReference>
<comment type="subcellular location">
    <subcellularLocation>
        <location evidence="1">Membrane</location>
    </subcellularLocation>
    <subcellularLocation>
        <location evidence="2">Secreted</location>
    </subcellularLocation>
</comment>
<dbReference type="GO" id="GO:0090729">
    <property type="term" value="F:toxin activity"/>
    <property type="evidence" value="ECO:0007669"/>
    <property type="project" value="UniProtKB-KW"/>
</dbReference>
<keyword evidence="11" id="KW-1185">Reference proteome</keyword>
<dbReference type="RefSeq" id="WP_268612363.1">
    <property type="nucleotide sequence ID" value="NZ_CP113797.1"/>
</dbReference>
<evidence type="ECO:0000256" key="3">
    <source>
        <dbReference type="ARBA" id="ARBA00022525"/>
    </source>
</evidence>
<sequence>MTSLYPSTTLVVVDSTVRDYQGLVDSISPDTEVIVLNFTQNGIEQITKALARHRNLRSLHILSHGEAGALRLGNTWITSETLEQYANSLRAWAKALAVNANILLYGCRVASSAIGQAFVQQFSQLTGAVVAASTTLTGNRALGGDWCLAFTTGSLEVSLPFSEEAIAAYPHILADSRRLYTETFRGDDVVDRRWLFGVGDPGNPVQVNPFLTARDDPNPSTGADPSIGGGLPGNSGASPNPPVDPDGEGALRLTNSTNNQATYVLYNNPIPSSAGLVIEFDFYAYGGSTPGADGISFFLADGSNPPRQAGAFGGSLGYANNNQPPAAGPGVQGGYLGIGFDEYGNYSNPTEGRLGGPGFTPDAIAVRGSQANNYAYLTGTGTLPYSIDVPTATNREQARRRARIVLTPTGLLSVQVDANSDGDFTDEGESPDSLQNYNIVAANGALPDTFTFGFAGGTGTFRNVHEIRTLEVSTFTAPPIVADVTNNVPSGTTINLTGLSATDPDGTVESFTIVTLPPAEQGTLFLGNPAAGGTAVTAGQELTPDQISQLFFQPGPGFTGTTFTYNATDNLGAEAAVPATVTLALLTADNQPPTAGDVTVTVTDAALTAIPALPVADPDGTVASITIVTLPTDEQGELFVGDPNAGGRLVTAGETLTLAEANQLFFRPVGGFTGDSFTYFARDNDGAISSIATVTFSSDGTGVNQPPIANNLNVPVNEGAITPLSTLPVSDPDGTVETVTILTLPPTEQGVLFVGDPLTGGRPVTAGETLTLSDANQLFFRPATGFTGGSFTYQATDNSGATSGVATITFSQGGTATNQPPIASDSTARFNPDSVTRVPAPVATDPDGSVVSYTIVTLPAAEQGQLFVGDPRAGGRPVSVGDVLTPAEVDQLFFRAVDDFSGGAFTFFATDNLGATSNTATFTLASSAGLEPIPPNGDDCVPGIRREGTSGNNLLRGTPDQDTLIGGGGNDTLRGFDCDDTLSGGAGRDRIFGGNAGDTINGNQGNDRLFGQNGDDTIIGGLGNDRVNGGRGDDLIFGRRGNDRLNGRWGNDTIVGERGRDRINGGANNDFLQGRQGNDRINGNNGNDLIFGNLGRDQLAGGRKNDTIYGGRGNDRLRGQGGEDVLFGQRGNDRLLGGSQGDRLIGGGNRDTLIGGGGADTLTGGPGPDRFVFRNINHGGDIITDFQTERDRLDFSRIFSRPGYGSSRTFAYIQRIQSGADTLIRIDSNGQGNFIDYLTMLNVTAGDLSARNFIV</sequence>
<evidence type="ECO:0000313" key="11">
    <source>
        <dbReference type="Proteomes" id="UP001163152"/>
    </source>
</evidence>
<keyword evidence="7" id="KW-0472">Membrane</keyword>
<dbReference type="NCBIfam" id="TIGR03661">
    <property type="entry name" value="T1SS_VCA0849"/>
    <property type="match status" value="1"/>
</dbReference>
<dbReference type="EMBL" id="CP113797">
    <property type="protein sequence ID" value="WAL62191.1"/>
    <property type="molecule type" value="Genomic_DNA"/>
</dbReference>
<dbReference type="InterPro" id="IPR018511">
    <property type="entry name" value="Hemolysin-typ_Ca-bd_CS"/>
</dbReference>
<reference evidence="10" key="1">
    <citation type="submission" date="2022-12" db="EMBL/GenBank/DDBJ databases">
        <title>Polyphasic identification of a Novel Hot-Spring Cyanobacterium Ocullathermofonsia sinensis gen nov. sp. nov. and Genomic Insights on its Adaptations to the Thermal Habitat.</title>
        <authorList>
            <person name="Daroch M."/>
            <person name="Tang J."/>
            <person name="Jiang Y."/>
        </authorList>
    </citation>
    <scope>NUCLEOTIDE SEQUENCE</scope>
    <source>
        <strain evidence="10">PKUAC-SCTA174</strain>
    </source>
</reference>
<evidence type="ECO:0000256" key="5">
    <source>
        <dbReference type="ARBA" id="ARBA00022737"/>
    </source>
</evidence>
<feature type="domain" description="DUF4347" evidence="9">
    <location>
        <begin position="10"/>
        <end position="173"/>
    </location>
</feature>
<dbReference type="InterPro" id="IPR050557">
    <property type="entry name" value="RTX_toxin/Mannuronan_C5-epim"/>
</dbReference>
<evidence type="ECO:0000313" key="10">
    <source>
        <dbReference type="EMBL" id="WAL62191.1"/>
    </source>
</evidence>
<feature type="region of interest" description="Disordered" evidence="8">
    <location>
        <begin position="206"/>
        <end position="253"/>
    </location>
</feature>
<dbReference type="PROSITE" id="PS00330">
    <property type="entry name" value="HEMOLYSIN_CALCIUM"/>
    <property type="match status" value="1"/>
</dbReference>
<organism evidence="10 11">
    <name type="scientific">Thermocoleostomius sinensis A174</name>
    <dbReference type="NCBI Taxonomy" id="2016057"/>
    <lineage>
        <taxon>Bacteria</taxon>
        <taxon>Bacillati</taxon>
        <taxon>Cyanobacteriota</taxon>
        <taxon>Cyanophyceae</taxon>
        <taxon>Oculatellales</taxon>
        <taxon>Oculatellaceae</taxon>
        <taxon>Thermocoleostomius</taxon>
    </lineage>
</organism>
<dbReference type="PRINTS" id="PR01488">
    <property type="entry name" value="RTXTOXINA"/>
</dbReference>
<keyword evidence="4" id="KW-0800">Toxin</keyword>
<dbReference type="InterPro" id="IPR011049">
    <property type="entry name" value="Serralysin-like_metalloprot_C"/>
</dbReference>
<proteinExistence type="predicted"/>
<dbReference type="InterPro" id="IPR025592">
    <property type="entry name" value="DUF4347"/>
</dbReference>
<dbReference type="Pfam" id="PF00353">
    <property type="entry name" value="HemolysinCabind"/>
    <property type="match status" value="5"/>
</dbReference>
<evidence type="ECO:0000256" key="8">
    <source>
        <dbReference type="SAM" id="MobiDB-lite"/>
    </source>
</evidence>
<protein>
    <submittedName>
        <fullName evidence="10">DUF4347 domain-containing protein</fullName>
    </submittedName>
</protein>
<evidence type="ECO:0000256" key="6">
    <source>
        <dbReference type="ARBA" id="ARBA00023026"/>
    </source>
</evidence>
<dbReference type="PANTHER" id="PTHR38340:SF1">
    <property type="entry name" value="S-LAYER PROTEIN"/>
    <property type="match status" value="1"/>
</dbReference>
<evidence type="ECO:0000259" key="9">
    <source>
        <dbReference type="Pfam" id="PF14252"/>
    </source>
</evidence>
<dbReference type="GO" id="GO:0016020">
    <property type="term" value="C:membrane"/>
    <property type="evidence" value="ECO:0007669"/>
    <property type="project" value="UniProtKB-SubCell"/>
</dbReference>
<keyword evidence="3" id="KW-0964">Secreted</keyword>
<dbReference type="Gene3D" id="2.150.10.10">
    <property type="entry name" value="Serralysin-like metalloprotease, C-terminal"/>
    <property type="match status" value="5"/>
</dbReference>
<dbReference type="Gene3D" id="2.60.120.200">
    <property type="match status" value="1"/>
</dbReference>
<accession>A0A9E9C6E3</accession>
<evidence type="ECO:0000256" key="4">
    <source>
        <dbReference type="ARBA" id="ARBA00022656"/>
    </source>
</evidence>
<dbReference type="InterPro" id="IPR003995">
    <property type="entry name" value="RTX_toxin_determinant-A"/>
</dbReference>
<dbReference type="GO" id="GO:0005509">
    <property type="term" value="F:calcium ion binding"/>
    <property type="evidence" value="ECO:0007669"/>
    <property type="project" value="InterPro"/>
</dbReference>
<dbReference type="InterPro" id="IPR019960">
    <property type="entry name" value="T1SS_VCA0849"/>
</dbReference>
<dbReference type="SUPFAM" id="SSF51120">
    <property type="entry name" value="beta-Roll"/>
    <property type="match status" value="2"/>
</dbReference>
<dbReference type="Pfam" id="PF17963">
    <property type="entry name" value="Big_9"/>
    <property type="match status" value="1"/>
</dbReference>
<dbReference type="Pfam" id="PF14252">
    <property type="entry name" value="DUF4347"/>
    <property type="match status" value="1"/>
</dbReference>
<dbReference type="PANTHER" id="PTHR38340">
    <property type="entry name" value="S-LAYER PROTEIN"/>
    <property type="match status" value="1"/>
</dbReference>
<dbReference type="InterPro" id="IPR013320">
    <property type="entry name" value="ConA-like_dom_sf"/>
</dbReference>
<dbReference type="AlphaFoldDB" id="A0A9E9C6E3"/>
<dbReference type="InterPro" id="IPR001343">
    <property type="entry name" value="Hemolysn_Ca-bd"/>
</dbReference>
<gene>
    <name evidence="10" type="ORF">OXH18_09440</name>
</gene>
<dbReference type="Proteomes" id="UP001163152">
    <property type="component" value="Chromosome"/>
</dbReference>
<dbReference type="KEGG" id="tsin:OXH18_09440"/>
<feature type="region of interest" description="Disordered" evidence="8">
    <location>
        <begin position="1138"/>
        <end position="1166"/>
    </location>
</feature>
<dbReference type="SUPFAM" id="SSF49899">
    <property type="entry name" value="Concanavalin A-like lectins/glucanases"/>
    <property type="match status" value="1"/>
</dbReference>
<evidence type="ECO:0000256" key="1">
    <source>
        <dbReference type="ARBA" id="ARBA00004370"/>
    </source>
</evidence>